<dbReference type="InterPro" id="IPR022742">
    <property type="entry name" value="Hydrolase_4"/>
</dbReference>
<accession>A0A9X3Z3Z7</accession>
<dbReference type="AlphaFoldDB" id="A0A9X3Z3Z7"/>
<keyword evidence="3" id="KW-1185">Reference proteome</keyword>
<comment type="caution">
    <text evidence="2">The sequence shown here is derived from an EMBL/GenBank/DDBJ whole genome shotgun (WGS) entry which is preliminary data.</text>
</comment>
<dbReference type="RefSeq" id="WP_035299048.1">
    <property type="nucleotide sequence ID" value="NZ_JAPYYP010000013.1"/>
</dbReference>
<dbReference type="Proteomes" id="UP001151071">
    <property type="component" value="Unassembled WGS sequence"/>
</dbReference>
<reference evidence="2" key="1">
    <citation type="submission" date="2022-12" db="EMBL/GenBank/DDBJ databases">
        <title>Draft genome sequence of the thermophilic strain Brevibacillus thermoruber HT42, isolated from Los Humeros, Puebla, Mexico, with biotechnological potential.</title>
        <authorList>
            <person name="Lara Sanchez J."/>
            <person name="Solis Palacios R."/>
            <person name="Bustos Baena A.S."/>
            <person name="Ruz Baez A.E."/>
            <person name="Espinosa Luna G."/>
            <person name="Oliart Ros R.M."/>
        </authorList>
    </citation>
    <scope>NUCLEOTIDE SEQUENCE</scope>
    <source>
        <strain evidence="2">HT42</strain>
    </source>
</reference>
<dbReference type="GO" id="GO:0052689">
    <property type="term" value="F:carboxylic ester hydrolase activity"/>
    <property type="evidence" value="ECO:0007669"/>
    <property type="project" value="TreeGrafter"/>
</dbReference>
<organism evidence="2 3">
    <name type="scientific">Brevibacillus thermoruber</name>
    <dbReference type="NCBI Taxonomy" id="33942"/>
    <lineage>
        <taxon>Bacteria</taxon>
        <taxon>Bacillati</taxon>
        <taxon>Bacillota</taxon>
        <taxon>Bacilli</taxon>
        <taxon>Bacillales</taxon>
        <taxon>Paenibacillaceae</taxon>
        <taxon>Brevibacillus</taxon>
    </lineage>
</organism>
<dbReference type="InterPro" id="IPR053145">
    <property type="entry name" value="AB_hydrolase_Est10"/>
</dbReference>
<gene>
    <name evidence="2" type="ORF">O3V59_11985</name>
</gene>
<feature type="domain" description="Serine aminopeptidase S33" evidence="1">
    <location>
        <begin position="34"/>
        <end position="150"/>
    </location>
</feature>
<keyword evidence="2" id="KW-0378">Hydrolase</keyword>
<dbReference type="Gene3D" id="3.40.50.1820">
    <property type="entry name" value="alpha/beta hydrolase"/>
    <property type="match status" value="1"/>
</dbReference>
<dbReference type="SUPFAM" id="SSF53474">
    <property type="entry name" value="alpha/beta-Hydrolases"/>
    <property type="match status" value="1"/>
</dbReference>
<sequence length="271" mass="30064">MRVEQTVRIPGGGYSLAATIHVPEQSEAAGHFSRITVLICHGFVGSRIGVDRLFVKAARDMAAHGFNVVRFDYAGCGESEGEYGAGGMDALLRQTRDVLEHVRNMESGAPGKLILLGHSLGGAVSLLTAARDSRVDGLVLWAPVLRPFEDIVRIVGEESYREALQYGQTDHRGYVLRDTFFQSLRGYEPLREAKRFTGDVLLLHGNRDEVIPVDSVFHYERELRLRQTGRCETEVIVRGDHTFSAHDAYQRLISRTTAWLAQQAGNETVAV</sequence>
<evidence type="ECO:0000313" key="3">
    <source>
        <dbReference type="Proteomes" id="UP001151071"/>
    </source>
</evidence>
<dbReference type="EMBL" id="JAPYYP010000013">
    <property type="protein sequence ID" value="MDA5109085.1"/>
    <property type="molecule type" value="Genomic_DNA"/>
</dbReference>
<dbReference type="InterPro" id="IPR029058">
    <property type="entry name" value="AB_hydrolase_fold"/>
</dbReference>
<protein>
    <submittedName>
        <fullName evidence="2">Alpha/beta fold hydrolase</fullName>
    </submittedName>
</protein>
<dbReference type="PANTHER" id="PTHR43265:SF1">
    <property type="entry name" value="ESTERASE ESTD"/>
    <property type="match status" value="1"/>
</dbReference>
<dbReference type="Pfam" id="PF12146">
    <property type="entry name" value="Hydrolase_4"/>
    <property type="match status" value="1"/>
</dbReference>
<proteinExistence type="predicted"/>
<evidence type="ECO:0000313" key="2">
    <source>
        <dbReference type="EMBL" id="MDA5109085.1"/>
    </source>
</evidence>
<evidence type="ECO:0000259" key="1">
    <source>
        <dbReference type="Pfam" id="PF12146"/>
    </source>
</evidence>
<name>A0A9X3Z3Z7_9BACL</name>
<dbReference type="PANTHER" id="PTHR43265">
    <property type="entry name" value="ESTERASE ESTD"/>
    <property type="match status" value="1"/>
</dbReference>